<dbReference type="OrthoDB" id="10358437at2759"/>
<keyword evidence="3" id="KW-1185">Reference proteome</keyword>
<dbReference type="InParanoid" id="A0A2P5DTB2"/>
<evidence type="ECO:0000313" key="3">
    <source>
        <dbReference type="Proteomes" id="UP000237000"/>
    </source>
</evidence>
<gene>
    <name evidence="2" type="ORF">TorRG33x02_242280</name>
</gene>
<dbReference type="EMBL" id="JXTC01000250">
    <property type="protein sequence ID" value="PON76534.1"/>
    <property type="molecule type" value="Genomic_DNA"/>
</dbReference>
<name>A0A2P5DTB2_TREOI</name>
<sequence>MLEGELEVGYVRLHLGVEDLPPDEGQEEEDLFREGQNQGTQSRDVRLQGVPGHGHELARERDPHEALVVLPLEDAVVVPVVGPLVGPHRVRQLVLGARLVPGPVRE</sequence>
<dbReference type="Proteomes" id="UP000237000">
    <property type="component" value="Unassembled WGS sequence"/>
</dbReference>
<dbReference type="AlphaFoldDB" id="A0A2P5DTB2"/>
<feature type="region of interest" description="Disordered" evidence="1">
    <location>
        <begin position="17"/>
        <end position="61"/>
    </location>
</feature>
<organism evidence="2 3">
    <name type="scientific">Trema orientale</name>
    <name type="common">Charcoal tree</name>
    <name type="synonym">Celtis orientalis</name>
    <dbReference type="NCBI Taxonomy" id="63057"/>
    <lineage>
        <taxon>Eukaryota</taxon>
        <taxon>Viridiplantae</taxon>
        <taxon>Streptophyta</taxon>
        <taxon>Embryophyta</taxon>
        <taxon>Tracheophyta</taxon>
        <taxon>Spermatophyta</taxon>
        <taxon>Magnoliopsida</taxon>
        <taxon>eudicotyledons</taxon>
        <taxon>Gunneridae</taxon>
        <taxon>Pentapetalae</taxon>
        <taxon>rosids</taxon>
        <taxon>fabids</taxon>
        <taxon>Rosales</taxon>
        <taxon>Cannabaceae</taxon>
        <taxon>Trema</taxon>
    </lineage>
</organism>
<protein>
    <submittedName>
        <fullName evidence="2">Uncharacterized protein</fullName>
    </submittedName>
</protein>
<feature type="compositionally biased region" description="Acidic residues" evidence="1">
    <location>
        <begin position="20"/>
        <end position="31"/>
    </location>
</feature>
<proteinExistence type="predicted"/>
<evidence type="ECO:0000313" key="2">
    <source>
        <dbReference type="EMBL" id="PON76534.1"/>
    </source>
</evidence>
<evidence type="ECO:0000256" key="1">
    <source>
        <dbReference type="SAM" id="MobiDB-lite"/>
    </source>
</evidence>
<reference evidence="3" key="1">
    <citation type="submission" date="2016-06" db="EMBL/GenBank/DDBJ databases">
        <title>Parallel loss of symbiosis genes in relatives of nitrogen-fixing non-legume Parasponia.</title>
        <authorList>
            <person name="Van Velzen R."/>
            <person name="Holmer R."/>
            <person name="Bu F."/>
            <person name="Rutten L."/>
            <person name="Van Zeijl A."/>
            <person name="Liu W."/>
            <person name="Santuari L."/>
            <person name="Cao Q."/>
            <person name="Sharma T."/>
            <person name="Shen D."/>
            <person name="Roswanjaya Y."/>
            <person name="Wardhani T."/>
            <person name="Kalhor M.S."/>
            <person name="Jansen J."/>
            <person name="Van den Hoogen J."/>
            <person name="Gungor B."/>
            <person name="Hartog M."/>
            <person name="Hontelez J."/>
            <person name="Verver J."/>
            <person name="Yang W.-C."/>
            <person name="Schijlen E."/>
            <person name="Repin R."/>
            <person name="Schilthuizen M."/>
            <person name="Schranz E."/>
            <person name="Heidstra R."/>
            <person name="Miyata K."/>
            <person name="Fedorova E."/>
            <person name="Kohlen W."/>
            <person name="Bisseling T."/>
            <person name="Smit S."/>
            <person name="Geurts R."/>
        </authorList>
    </citation>
    <scope>NUCLEOTIDE SEQUENCE [LARGE SCALE GENOMIC DNA]</scope>
    <source>
        <strain evidence="3">cv. RG33-2</strain>
    </source>
</reference>
<comment type="caution">
    <text evidence="2">The sequence shown here is derived from an EMBL/GenBank/DDBJ whole genome shotgun (WGS) entry which is preliminary data.</text>
</comment>
<accession>A0A2P5DTB2</accession>